<evidence type="ECO:0000313" key="4">
    <source>
        <dbReference type="Proteomes" id="UP000678276"/>
    </source>
</evidence>
<dbReference type="RefSeq" id="WP_209592956.1">
    <property type="nucleotide sequence ID" value="NZ_JAGJCF010000001.1"/>
</dbReference>
<dbReference type="InterPro" id="IPR037119">
    <property type="entry name" value="Haem_oxidase_HugZ-like_sf"/>
</dbReference>
<dbReference type="SUPFAM" id="SSF50475">
    <property type="entry name" value="FMN-binding split barrel"/>
    <property type="match status" value="1"/>
</dbReference>
<name>A0ABS4BCB2_9HYPH</name>
<sequence>MSPRVTLEVGDAARRLARILLRSARDGALGVVRPKDGIPAVSRVLVATDFAGRPVLLVSDLSLHSRAIATDPRCSLLVGQRGKGDPLAHPRMTVFSTAIPISRESDEGQAIRERFLSRHPTAALYVDFPDFRFLRLEPQDAALNGGFARAYDLSVDDFIDEFDDALPALGIRARDHMNEDHADSIDTLAGMHGESGSGWRIATVDRRGFEIRRGDRLSRIEFNIDPKSEGGYRAAFVDAIRNPPADNAETSRQ</sequence>
<dbReference type="Proteomes" id="UP000678276">
    <property type="component" value="Unassembled WGS sequence"/>
</dbReference>
<dbReference type="InterPro" id="IPR055343">
    <property type="entry name" value="CREG_beta-barrel"/>
</dbReference>
<evidence type="ECO:0000259" key="2">
    <source>
        <dbReference type="Pfam" id="PF13883"/>
    </source>
</evidence>
<feature type="domain" description="CREG-like beta-barrel" evidence="2">
    <location>
        <begin position="15"/>
        <end position="158"/>
    </location>
</feature>
<keyword evidence="4" id="KW-1185">Reference proteome</keyword>
<organism evidence="3 4">
    <name type="scientific">Jiella mangrovi</name>
    <dbReference type="NCBI Taxonomy" id="2821407"/>
    <lineage>
        <taxon>Bacteria</taxon>
        <taxon>Pseudomonadati</taxon>
        <taxon>Pseudomonadota</taxon>
        <taxon>Alphaproteobacteria</taxon>
        <taxon>Hyphomicrobiales</taxon>
        <taxon>Aurantimonadaceae</taxon>
        <taxon>Jiella</taxon>
    </lineage>
</organism>
<dbReference type="PANTHER" id="PTHR13343:SF17">
    <property type="entry name" value="CELLULAR REPRESSOR OF E1A-STIMULATED GENES, ISOFORM A"/>
    <property type="match status" value="1"/>
</dbReference>
<dbReference type="Gene3D" id="2.30.110.10">
    <property type="entry name" value="Electron Transport, Fmn-binding Protein, Chain A"/>
    <property type="match status" value="1"/>
</dbReference>
<feature type="domain" description="DUF2470" evidence="1">
    <location>
        <begin position="175"/>
        <end position="237"/>
    </location>
</feature>
<dbReference type="Gene3D" id="3.20.180.10">
    <property type="entry name" value="PNP-oxidase-like"/>
    <property type="match status" value="1"/>
</dbReference>
<dbReference type="PANTHER" id="PTHR13343">
    <property type="entry name" value="CREG1 PROTEIN"/>
    <property type="match status" value="1"/>
</dbReference>
<dbReference type="InterPro" id="IPR012349">
    <property type="entry name" value="Split_barrel_FMN-bd"/>
</dbReference>
<proteinExistence type="predicted"/>
<evidence type="ECO:0000313" key="3">
    <source>
        <dbReference type="EMBL" id="MBP0614371.1"/>
    </source>
</evidence>
<dbReference type="EMBL" id="JAGJCF010000001">
    <property type="protein sequence ID" value="MBP0614371.1"/>
    <property type="molecule type" value="Genomic_DNA"/>
</dbReference>
<protein>
    <submittedName>
        <fullName evidence="3">HugZ family protein</fullName>
    </submittedName>
</protein>
<evidence type="ECO:0000259" key="1">
    <source>
        <dbReference type="Pfam" id="PF10615"/>
    </source>
</evidence>
<gene>
    <name evidence="3" type="ORF">J6595_02050</name>
</gene>
<comment type="caution">
    <text evidence="3">The sequence shown here is derived from an EMBL/GenBank/DDBJ whole genome shotgun (WGS) entry which is preliminary data.</text>
</comment>
<dbReference type="Pfam" id="PF13883">
    <property type="entry name" value="CREG_beta-barrel"/>
    <property type="match status" value="1"/>
</dbReference>
<accession>A0ABS4BCB2</accession>
<reference evidence="3 4" key="1">
    <citation type="submission" date="2021-04" db="EMBL/GenBank/DDBJ databases">
        <title>Whole genome sequence of Jiella sp. KSK16Y-1.</title>
        <authorList>
            <person name="Tuo L."/>
        </authorList>
    </citation>
    <scope>NUCLEOTIDE SEQUENCE [LARGE SCALE GENOMIC DNA]</scope>
    <source>
        <strain evidence="3 4">KSK16Y-1</strain>
    </source>
</reference>
<dbReference type="InterPro" id="IPR019595">
    <property type="entry name" value="DUF2470"/>
</dbReference>
<dbReference type="Pfam" id="PF10615">
    <property type="entry name" value="DUF2470"/>
    <property type="match status" value="1"/>
</dbReference>